<dbReference type="Proteomes" id="UP000602510">
    <property type="component" value="Unassembled WGS sequence"/>
</dbReference>
<dbReference type="EMBL" id="WSZM01000416">
    <property type="protein sequence ID" value="KAF4033572.1"/>
    <property type="molecule type" value="Genomic_DNA"/>
</dbReference>
<name>A0A833SF59_PHYIN</name>
<dbReference type="EMBL" id="JAACNO010001858">
    <property type="protein sequence ID" value="KAF4137142.1"/>
    <property type="molecule type" value="Genomic_DNA"/>
</dbReference>
<organism evidence="1 3">
    <name type="scientific">Phytophthora infestans</name>
    <name type="common">Potato late blight agent</name>
    <name type="synonym">Botrytis infestans</name>
    <dbReference type="NCBI Taxonomy" id="4787"/>
    <lineage>
        <taxon>Eukaryota</taxon>
        <taxon>Sar</taxon>
        <taxon>Stramenopiles</taxon>
        <taxon>Oomycota</taxon>
        <taxon>Peronosporomycetes</taxon>
        <taxon>Peronosporales</taxon>
        <taxon>Peronosporaceae</taxon>
        <taxon>Phytophthora</taxon>
    </lineage>
</organism>
<dbReference type="AlphaFoldDB" id="A0A833SF59"/>
<dbReference type="Proteomes" id="UP000704712">
    <property type="component" value="Unassembled WGS sequence"/>
</dbReference>
<evidence type="ECO:0000313" key="1">
    <source>
        <dbReference type="EMBL" id="KAF4033572.1"/>
    </source>
</evidence>
<evidence type="ECO:0000313" key="2">
    <source>
        <dbReference type="EMBL" id="KAF4137142.1"/>
    </source>
</evidence>
<sequence>MGWQKLLGKHAKIKKKSSTSSFDDEDLYNALEYDAAPSELDNETFQRNVTVMFYSANIPFRLIGKPAF</sequence>
<keyword evidence="3" id="KW-1185">Reference proteome</keyword>
<reference evidence="1" key="1">
    <citation type="submission" date="2020-04" db="EMBL/GenBank/DDBJ databases">
        <title>Hybrid Assembly of Korean Phytophthora infestans isolates.</title>
        <authorList>
            <person name="Prokchorchik M."/>
            <person name="Lee Y."/>
            <person name="Seo J."/>
            <person name="Cho J.-H."/>
            <person name="Park Y.-E."/>
            <person name="Jang D.-C."/>
            <person name="Im J.-S."/>
            <person name="Choi J.-G."/>
            <person name="Park H.-J."/>
            <person name="Lee G.-B."/>
            <person name="Lee Y.-G."/>
            <person name="Hong S.-Y."/>
            <person name="Cho K."/>
            <person name="Sohn K.H."/>
        </authorList>
    </citation>
    <scope>NUCLEOTIDE SEQUENCE</scope>
    <source>
        <strain evidence="1">KR_1_A1</strain>
        <strain evidence="2">KR_2_A2</strain>
    </source>
</reference>
<proteinExistence type="predicted"/>
<accession>A0A833SF59</accession>
<evidence type="ECO:0000313" key="3">
    <source>
        <dbReference type="Proteomes" id="UP000602510"/>
    </source>
</evidence>
<protein>
    <submittedName>
        <fullName evidence="1">Uncharacterized protein</fullName>
    </submittedName>
</protein>
<comment type="caution">
    <text evidence="1">The sequence shown here is derived from an EMBL/GenBank/DDBJ whole genome shotgun (WGS) entry which is preliminary data.</text>
</comment>
<gene>
    <name evidence="1" type="ORF">GN244_ATG14498</name>
    <name evidence="2" type="ORF">GN958_ATG13671</name>
</gene>